<feature type="compositionally biased region" description="Low complexity" evidence="2">
    <location>
        <begin position="346"/>
        <end position="356"/>
    </location>
</feature>
<feature type="region of interest" description="Disordered" evidence="2">
    <location>
        <begin position="1082"/>
        <end position="1109"/>
    </location>
</feature>
<evidence type="ECO:0000256" key="2">
    <source>
        <dbReference type="SAM" id="MobiDB-lite"/>
    </source>
</evidence>
<feature type="region of interest" description="Disordered" evidence="2">
    <location>
        <begin position="496"/>
        <end position="515"/>
    </location>
</feature>
<feature type="region of interest" description="Disordered" evidence="2">
    <location>
        <begin position="1149"/>
        <end position="1170"/>
    </location>
</feature>
<dbReference type="EMBL" id="KZ819328">
    <property type="protein sequence ID" value="PWN20310.1"/>
    <property type="molecule type" value="Genomic_DNA"/>
</dbReference>
<feature type="coiled-coil region" evidence="1">
    <location>
        <begin position="415"/>
        <end position="449"/>
    </location>
</feature>
<dbReference type="PANTHER" id="PTHR23159">
    <property type="entry name" value="CENTROSOMAL PROTEIN 2"/>
    <property type="match status" value="1"/>
</dbReference>
<feature type="compositionally biased region" description="Basic and acidic residues" evidence="2">
    <location>
        <begin position="123"/>
        <end position="150"/>
    </location>
</feature>
<evidence type="ECO:0000313" key="4">
    <source>
        <dbReference type="Proteomes" id="UP000245942"/>
    </source>
</evidence>
<proteinExistence type="predicted"/>
<feature type="region of interest" description="Disordered" evidence="2">
    <location>
        <begin position="186"/>
        <end position="238"/>
    </location>
</feature>
<dbReference type="RefSeq" id="XP_025347470.1">
    <property type="nucleotide sequence ID" value="XM_025489719.1"/>
</dbReference>
<sequence length="1297" mass="143921">MAFFEEDNGEVKKLKKQITSQDLRIGLLESEKTAAQRQVSELTNKLSTLSTSAAQDSSRATQAEAALSRLQSDFNRQNVEKSNLQQALAKAEERYNQELKGRKFEEQRRDLALDTQLRQEMEQKKKLEDKVKNLESRLSDKEEEARRRDQTPQSGSRGNTDALAKTAALEDELALLKAENIRLRSPSTSAFASSSTSLAGSNDQTPQRGPARRGRASSVSGASSSSASTAPNASRAQVQDLQNLYDEARSDLTRLEARAAKAEKEALKASNEVLAKERQGEKIAADLQTQLRELQEDLKWKKDECDSLAKEVEACEKRLDAAERRAEDLEAAKSQIERQLQESKKGQGSAGASSQQELTRLRSQLSQASDRCEGLELELSSLREQVAGTALSHDESMSAPSSSNANGQQSETRILRELRRSLSQVTAERDTLKREVGDLEDEIERLQASQPTQDSGEGMPELTAELLKRQSTIEELSRQLASTRTQLQQSSKALLVAQEAAQSSPNDQDEGTSERVAQLTEEYAELDNFCNELQGSVAELERKVSGLDRERSDIESERELLRGELEKLKQNGANSSNGDAHESSPHQAAVDLEELRSELEDLKADLADKETAMEQADALAEEDTRQLRMKEAEVMHLTAELSRLRHRAKEASLEIDVLRASANFEGSVDASLDQLRAQLDARDEQLQELRTTLKRREDELDLGKRQLKRVTAFMASRGAAMAADADVSLSTPVKRGSTYRSGVSLDVAATPIAGLFKSKHFFATPGGKQLQRSFEEDLLDQIELIRESIEQAEEQQRFVNAERSANVRALQAELGKKSTDVEHLSVKLSEAENQLSEAIAERKREADADQAALIAEKDLAIQQHQDRITQLETDLAQLQQELNHAQSTLSETEARLESTFASNETSKADLQSQLDAANARAADVADLMQQLLLKRQELMEIETQRRAVEQAEKLDASLKEQAEVLKNVRAEAEEANEALKETAQRLQEELDKVASLEERNAEMSRVEATAEPEQEDHATLRLELAQQEARVAELQSEVAQRQISLDGARVTLAEREQTLAELQSNYDDVVAEAAILKANNASRMESTGESNELQSALAQMQKERQDLEQQLTTLRSAQTDERIEDKNCIARLESQIVDVEARAEALREDKDAAVQSMQRSEERLDQARSEVEALTERLSQAEAEKDARVAELSGLRAQTSVEADAEAVRALEEQVAALTEQAASVEVAHGEATQRLEAELLQALDSAKKAQEARHELECASEELRLQTAEVVRLGAVISELEATLHRRGARDLEDKA</sequence>
<feature type="compositionally biased region" description="Basic and acidic residues" evidence="2">
    <location>
        <begin position="1159"/>
        <end position="1170"/>
    </location>
</feature>
<feature type="compositionally biased region" description="Polar residues" evidence="2">
    <location>
        <begin position="1082"/>
        <end position="1098"/>
    </location>
</feature>
<gene>
    <name evidence="3" type="ORF">BCV69DRAFT_205817</name>
</gene>
<protein>
    <submittedName>
        <fullName evidence="3">Uncharacterized protein</fullName>
    </submittedName>
</protein>
<keyword evidence="4" id="KW-1185">Reference proteome</keyword>
<feature type="region of interest" description="Disordered" evidence="2">
    <location>
        <begin position="330"/>
        <end position="365"/>
    </location>
</feature>
<feature type="compositionally biased region" description="Polar residues" evidence="2">
    <location>
        <begin position="398"/>
        <end position="411"/>
    </location>
</feature>
<reference evidence="3 4" key="1">
    <citation type="journal article" date="2018" name="Mol. Biol. Evol.">
        <title>Broad Genomic Sampling Reveals a Smut Pathogenic Ancestry of the Fungal Clade Ustilaginomycotina.</title>
        <authorList>
            <person name="Kijpornyongpan T."/>
            <person name="Mondo S.J."/>
            <person name="Barry K."/>
            <person name="Sandor L."/>
            <person name="Lee J."/>
            <person name="Lipzen A."/>
            <person name="Pangilinan J."/>
            <person name="LaButti K."/>
            <person name="Hainaut M."/>
            <person name="Henrissat B."/>
            <person name="Grigoriev I.V."/>
            <person name="Spatafora J.W."/>
            <person name="Aime M.C."/>
        </authorList>
    </citation>
    <scope>NUCLEOTIDE SEQUENCE [LARGE SCALE GENOMIC DNA]</scope>
    <source>
        <strain evidence="3 4">MCA 4718</strain>
    </source>
</reference>
<feature type="compositionally biased region" description="Low complexity" evidence="2">
    <location>
        <begin position="186"/>
        <end position="201"/>
    </location>
</feature>
<feature type="region of interest" description="Disordered" evidence="2">
    <location>
        <begin position="123"/>
        <end position="162"/>
    </location>
</feature>
<evidence type="ECO:0000256" key="1">
    <source>
        <dbReference type="SAM" id="Coils"/>
    </source>
</evidence>
<keyword evidence="1" id="KW-0175">Coiled coil</keyword>
<feature type="region of interest" description="Disordered" evidence="2">
    <location>
        <begin position="388"/>
        <end position="411"/>
    </location>
</feature>
<dbReference type="GeneID" id="37011453"/>
<feature type="compositionally biased region" description="Low complexity" evidence="2">
    <location>
        <begin position="216"/>
        <end position="236"/>
    </location>
</feature>
<feature type="coiled-coil region" evidence="1">
    <location>
        <begin position="523"/>
        <end position="706"/>
    </location>
</feature>
<dbReference type="STRING" id="1684307.A0A316U531"/>
<feature type="compositionally biased region" description="Basic and acidic residues" evidence="2">
    <location>
        <begin position="330"/>
        <end position="345"/>
    </location>
</feature>
<dbReference type="Proteomes" id="UP000245942">
    <property type="component" value="Unassembled WGS sequence"/>
</dbReference>
<dbReference type="OrthoDB" id="10255344at2759"/>
<organism evidence="3 4">
    <name type="scientific">Pseudomicrostroma glucosiphilum</name>
    <dbReference type="NCBI Taxonomy" id="1684307"/>
    <lineage>
        <taxon>Eukaryota</taxon>
        <taxon>Fungi</taxon>
        <taxon>Dikarya</taxon>
        <taxon>Basidiomycota</taxon>
        <taxon>Ustilaginomycotina</taxon>
        <taxon>Exobasidiomycetes</taxon>
        <taxon>Microstromatales</taxon>
        <taxon>Microstromatales incertae sedis</taxon>
        <taxon>Pseudomicrostroma</taxon>
    </lineage>
</organism>
<accession>A0A316U531</accession>
<dbReference type="PANTHER" id="PTHR23159:SF31">
    <property type="entry name" value="CENTROSOME-ASSOCIATED PROTEIN CEP250 ISOFORM X1"/>
    <property type="match status" value="1"/>
</dbReference>
<evidence type="ECO:0000313" key="3">
    <source>
        <dbReference type="EMBL" id="PWN20310.1"/>
    </source>
</evidence>
<name>A0A316U531_9BASI</name>